<dbReference type="RefSeq" id="YP_010755485.1">
    <property type="nucleotide sequence ID" value="NC_073471.1"/>
</dbReference>
<proteinExistence type="predicted"/>
<keyword evidence="2" id="KW-1185">Reference proteome</keyword>
<accession>A0A5K7NMH8</accession>
<evidence type="ECO:0000313" key="1">
    <source>
        <dbReference type="EMBL" id="AZF88193.1"/>
    </source>
</evidence>
<name>A0A5K7NMH8_9CAUD</name>
<dbReference type="Proteomes" id="UP000325457">
    <property type="component" value="Segment"/>
</dbReference>
<dbReference type="EMBL" id="MK061416">
    <property type="protein sequence ID" value="AZF88193.1"/>
    <property type="molecule type" value="Genomic_DNA"/>
</dbReference>
<protein>
    <submittedName>
        <fullName evidence="1">Uncharacterized protein</fullName>
    </submittedName>
</protein>
<evidence type="ECO:0000313" key="2">
    <source>
        <dbReference type="Proteomes" id="UP000325457"/>
    </source>
</evidence>
<sequence>MAKTKVVLNLPGFYALRTSPGMQQLLALEANKVRSRAGDNFSTSVRAGGKTATAHVYANGAAGMREERKHGTLSKAVAGWGK</sequence>
<dbReference type="GeneID" id="80020141"/>
<gene>
    <name evidence="1" type="primary">9</name>
    <name evidence="1" type="ORF">SEA_SPARTOI_9</name>
</gene>
<reference evidence="1 2" key="1">
    <citation type="submission" date="2018-10" db="EMBL/GenBank/DDBJ databases">
        <authorList>
            <person name="Smith K."/>
            <person name="Ring A."/>
            <person name="Cross T."/>
            <person name="Beshay M."/>
            <person name="Miah F."/>
            <person name="Nowoslaski J."/>
            <person name="Mia S."/>
            <person name="Micha L."/>
            <person name="Baxter C."/>
            <person name="Ahmad Z."/>
            <person name="Sunnen C.N."/>
            <person name="Janetopoulos C."/>
            <person name="Garlena R.A."/>
            <person name="Russell D.A."/>
            <person name="Pope W.H."/>
            <person name="Jacobs-Sera D."/>
            <person name="Hatfull G.F."/>
        </authorList>
    </citation>
    <scope>NUCLEOTIDE SEQUENCE [LARGE SCALE GENOMIC DNA]</scope>
</reference>
<dbReference type="KEGG" id="vg:80020141"/>
<organism evidence="1 2">
    <name type="scientific">Rothia phage Spartoi</name>
    <dbReference type="NCBI Taxonomy" id="2483661"/>
    <lineage>
        <taxon>Viruses</taxon>
        <taxon>Duplodnaviria</taxon>
        <taxon>Heunggongvirae</taxon>
        <taxon>Uroviricota</taxon>
        <taxon>Caudoviricetes</taxon>
        <taxon>Spartoivirus</taxon>
        <taxon>Spartoivirus spartoi</taxon>
    </lineage>
</organism>